<dbReference type="SMART" id="SM00450">
    <property type="entry name" value="RHOD"/>
    <property type="match status" value="1"/>
</dbReference>
<dbReference type="InterPro" id="IPR001763">
    <property type="entry name" value="Rhodanese-like_dom"/>
</dbReference>
<dbReference type="InterPro" id="IPR043186">
    <property type="entry name" value="Str14"/>
</dbReference>
<dbReference type="Pfam" id="PF00581">
    <property type="entry name" value="Rhodanese"/>
    <property type="match status" value="1"/>
</dbReference>
<dbReference type="EMBL" id="JALJOT010000010">
    <property type="protein sequence ID" value="KAK9906550.1"/>
    <property type="molecule type" value="Genomic_DNA"/>
</dbReference>
<protein>
    <recommendedName>
        <fullName evidence="1">Rhodanese domain-containing protein</fullName>
    </recommendedName>
</protein>
<reference evidence="2 3" key="1">
    <citation type="journal article" date="2024" name="Nat. Commun.">
        <title>Phylogenomics reveals the evolutionary origins of lichenization in chlorophyte algae.</title>
        <authorList>
            <person name="Puginier C."/>
            <person name="Libourel C."/>
            <person name="Otte J."/>
            <person name="Skaloud P."/>
            <person name="Haon M."/>
            <person name="Grisel S."/>
            <person name="Petersen M."/>
            <person name="Berrin J.G."/>
            <person name="Delaux P.M."/>
            <person name="Dal Grande F."/>
            <person name="Keller J."/>
        </authorList>
    </citation>
    <scope>NUCLEOTIDE SEQUENCE [LARGE SCALE GENOMIC DNA]</scope>
    <source>
        <strain evidence="2 3">SAG 216-7</strain>
    </source>
</reference>
<sequence>MYRVLKVNQVNGISPHEVVFALERDVAVVDVRVPSEYAQAHIPGAKNVPIYQSITGWTPWKILRRAGFALFGVFNATEPNTNFAAELASAVGGDQATKIILVCNSKGDMSRPPPPNNAELWHEVYQSRSLIAAYLATVAGFTKISVLRTGFKAWQRDGR</sequence>
<organism evidence="2 3">
    <name type="scientific">Coccomyxa subellipsoidea</name>
    <dbReference type="NCBI Taxonomy" id="248742"/>
    <lineage>
        <taxon>Eukaryota</taxon>
        <taxon>Viridiplantae</taxon>
        <taxon>Chlorophyta</taxon>
        <taxon>core chlorophytes</taxon>
        <taxon>Trebouxiophyceae</taxon>
        <taxon>Trebouxiophyceae incertae sedis</taxon>
        <taxon>Coccomyxaceae</taxon>
        <taxon>Coccomyxa</taxon>
    </lineage>
</organism>
<gene>
    <name evidence="2" type="ORF">WJX75_004066</name>
</gene>
<dbReference type="Proteomes" id="UP001491310">
    <property type="component" value="Unassembled WGS sequence"/>
</dbReference>
<accession>A0ABR2YJC1</accession>
<dbReference type="PROSITE" id="PS00380">
    <property type="entry name" value="RHODANESE_1"/>
    <property type="match status" value="1"/>
</dbReference>
<dbReference type="PANTHER" id="PTHR44920">
    <property type="entry name" value="RHODANESE-LIKE DOMAIN-CONTAINING PROTEIN 14, CHLOROPLASTIC-RELATED"/>
    <property type="match status" value="1"/>
</dbReference>
<dbReference type="PROSITE" id="PS50206">
    <property type="entry name" value="RHODANESE_3"/>
    <property type="match status" value="1"/>
</dbReference>
<dbReference type="InterPro" id="IPR001307">
    <property type="entry name" value="Thiosulphate_STrfase_CS"/>
</dbReference>
<proteinExistence type="predicted"/>
<dbReference type="SUPFAM" id="SSF52821">
    <property type="entry name" value="Rhodanese/Cell cycle control phosphatase"/>
    <property type="match status" value="1"/>
</dbReference>
<keyword evidence="3" id="KW-1185">Reference proteome</keyword>
<dbReference type="InterPro" id="IPR036873">
    <property type="entry name" value="Rhodanese-like_dom_sf"/>
</dbReference>
<name>A0ABR2YJC1_9CHLO</name>
<dbReference type="CDD" id="cd00158">
    <property type="entry name" value="RHOD"/>
    <property type="match status" value="1"/>
</dbReference>
<dbReference type="PANTHER" id="PTHR44920:SF2">
    <property type="entry name" value="RHODANESE DOMAIN-CONTAINING PROTEIN"/>
    <property type="match status" value="1"/>
</dbReference>
<feature type="domain" description="Rhodanese" evidence="1">
    <location>
        <begin position="22"/>
        <end position="159"/>
    </location>
</feature>
<evidence type="ECO:0000313" key="2">
    <source>
        <dbReference type="EMBL" id="KAK9906550.1"/>
    </source>
</evidence>
<evidence type="ECO:0000313" key="3">
    <source>
        <dbReference type="Proteomes" id="UP001491310"/>
    </source>
</evidence>
<dbReference type="Gene3D" id="3.40.250.10">
    <property type="entry name" value="Rhodanese-like domain"/>
    <property type="match status" value="1"/>
</dbReference>
<evidence type="ECO:0000259" key="1">
    <source>
        <dbReference type="PROSITE" id="PS50206"/>
    </source>
</evidence>
<comment type="caution">
    <text evidence="2">The sequence shown here is derived from an EMBL/GenBank/DDBJ whole genome shotgun (WGS) entry which is preliminary data.</text>
</comment>